<sequence>MLQHGVGVGQSGRKRSWRVPTLEPRIFPEPHPLKIATAEGVLQAPNPARPRLRARCGSWDQGARVETESPRPPGQTALRSGPIDRDSNGGEGSGPHRSKDC</sequence>
<name>A0AAV7REM6_PLEWA</name>
<accession>A0AAV7REM6</accession>
<gene>
    <name evidence="2" type="ORF">NDU88_003969</name>
</gene>
<dbReference type="AlphaFoldDB" id="A0AAV7REM6"/>
<protein>
    <submittedName>
        <fullName evidence="2">Uncharacterized protein</fullName>
    </submittedName>
</protein>
<evidence type="ECO:0000313" key="3">
    <source>
        <dbReference type="Proteomes" id="UP001066276"/>
    </source>
</evidence>
<dbReference type="Proteomes" id="UP001066276">
    <property type="component" value="Chromosome 5"/>
</dbReference>
<comment type="caution">
    <text evidence="2">The sequence shown here is derived from an EMBL/GenBank/DDBJ whole genome shotgun (WGS) entry which is preliminary data.</text>
</comment>
<evidence type="ECO:0000313" key="2">
    <source>
        <dbReference type="EMBL" id="KAJ1151182.1"/>
    </source>
</evidence>
<feature type="region of interest" description="Disordered" evidence="1">
    <location>
        <begin position="1"/>
        <end position="101"/>
    </location>
</feature>
<feature type="compositionally biased region" description="Gly residues" evidence="1">
    <location>
        <begin position="1"/>
        <end position="10"/>
    </location>
</feature>
<dbReference type="EMBL" id="JANPWB010000009">
    <property type="protein sequence ID" value="KAJ1151182.1"/>
    <property type="molecule type" value="Genomic_DNA"/>
</dbReference>
<evidence type="ECO:0000256" key="1">
    <source>
        <dbReference type="SAM" id="MobiDB-lite"/>
    </source>
</evidence>
<proteinExistence type="predicted"/>
<reference evidence="2" key="1">
    <citation type="journal article" date="2022" name="bioRxiv">
        <title>Sequencing and chromosome-scale assembly of the giantPleurodeles waltlgenome.</title>
        <authorList>
            <person name="Brown T."/>
            <person name="Elewa A."/>
            <person name="Iarovenko S."/>
            <person name="Subramanian E."/>
            <person name="Araus A.J."/>
            <person name="Petzold A."/>
            <person name="Susuki M."/>
            <person name="Suzuki K.-i.T."/>
            <person name="Hayashi T."/>
            <person name="Toyoda A."/>
            <person name="Oliveira C."/>
            <person name="Osipova E."/>
            <person name="Leigh N.D."/>
            <person name="Simon A."/>
            <person name="Yun M.H."/>
        </authorList>
    </citation>
    <scope>NUCLEOTIDE SEQUENCE</scope>
    <source>
        <strain evidence="2">20211129_DDA</strain>
        <tissue evidence="2">Liver</tissue>
    </source>
</reference>
<organism evidence="2 3">
    <name type="scientific">Pleurodeles waltl</name>
    <name type="common">Iberian ribbed newt</name>
    <dbReference type="NCBI Taxonomy" id="8319"/>
    <lineage>
        <taxon>Eukaryota</taxon>
        <taxon>Metazoa</taxon>
        <taxon>Chordata</taxon>
        <taxon>Craniata</taxon>
        <taxon>Vertebrata</taxon>
        <taxon>Euteleostomi</taxon>
        <taxon>Amphibia</taxon>
        <taxon>Batrachia</taxon>
        <taxon>Caudata</taxon>
        <taxon>Salamandroidea</taxon>
        <taxon>Salamandridae</taxon>
        <taxon>Pleurodelinae</taxon>
        <taxon>Pleurodeles</taxon>
    </lineage>
</organism>
<keyword evidence="3" id="KW-1185">Reference proteome</keyword>